<protein>
    <submittedName>
        <fullName evidence="1">Uncharacterized protein</fullName>
    </submittedName>
</protein>
<reference evidence="1 2" key="2">
    <citation type="submission" date="2021-08" db="EMBL/GenBank/DDBJ databases">
        <title>Massilia sp. R798.</title>
        <authorList>
            <person name="Baek J.H."/>
            <person name="Jung H.S."/>
            <person name="Kim K.R."/>
            <person name="Jeon C.O."/>
        </authorList>
    </citation>
    <scope>NUCLEOTIDE SEQUENCE [LARGE SCALE GENOMIC DNA]</scope>
    <source>
        <strain evidence="1 2">R798</strain>
    </source>
</reference>
<organism evidence="1 2">
    <name type="scientific">Massilia soli</name>
    <dbReference type="NCBI Taxonomy" id="2792854"/>
    <lineage>
        <taxon>Bacteria</taxon>
        <taxon>Pseudomonadati</taxon>
        <taxon>Pseudomonadota</taxon>
        <taxon>Betaproteobacteria</taxon>
        <taxon>Burkholderiales</taxon>
        <taxon>Oxalobacteraceae</taxon>
        <taxon>Telluria group</taxon>
        <taxon>Massilia</taxon>
    </lineage>
</organism>
<name>A0ABS7SL34_9BURK</name>
<keyword evidence="2" id="KW-1185">Reference proteome</keyword>
<comment type="caution">
    <text evidence="1">The sequence shown here is derived from an EMBL/GenBank/DDBJ whole genome shotgun (WGS) entry which is preliminary data.</text>
</comment>
<gene>
    <name evidence="1" type="ORF">I4X03_004520</name>
</gene>
<accession>A0ABS7SL34</accession>
<reference evidence="1 2" key="1">
    <citation type="submission" date="2021-01" db="EMBL/GenBank/DDBJ databases">
        <authorList>
            <person name="Ruan W."/>
            <person name="Khan S.A."/>
            <person name="Jeon C.O."/>
        </authorList>
    </citation>
    <scope>NUCLEOTIDE SEQUENCE [LARGE SCALE GENOMIC DNA]</scope>
    <source>
        <strain evidence="1 2">R798</strain>
    </source>
</reference>
<evidence type="ECO:0000313" key="2">
    <source>
        <dbReference type="Proteomes" id="UP000809349"/>
    </source>
</evidence>
<dbReference type="Proteomes" id="UP000809349">
    <property type="component" value="Unassembled WGS sequence"/>
</dbReference>
<evidence type="ECO:0000313" key="1">
    <source>
        <dbReference type="EMBL" id="MBZ2206521.1"/>
    </source>
</evidence>
<sequence length="120" mass="13790">MTDITVPDDFPRPKHLGAVPGVQQKFLAIEYKGRYYTPGCTPPELHERWQHCMQLVPQFVTSCIETKAGKRKDMAEADILDQYLVRLIEAKWVSEDEARWVIRETAKLLGWPAPEAAHDN</sequence>
<dbReference type="EMBL" id="JAFBIL020000002">
    <property type="protein sequence ID" value="MBZ2206521.1"/>
    <property type="molecule type" value="Genomic_DNA"/>
</dbReference>
<dbReference type="RefSeq" id="WP_223466373.1">
    <property type="nucleotide sequence ID" value="NZ_JAFBIL020000002.1"/>
</dbReference>
<proteinExistence type="predicted"/>